<evidence type="ECO:0000256" key="3">
    <source>
        <dbReference type="ARBA" id="ARBA00025714"/>
    </source>
</evidence>
<dbReference type="InterPro" id="IPR045000">
    <property type="entry name" value="TR"/>
</dbReference>
<organism evidence="5 6">
    <name type="scientific">Manihot esculenta</name>
    <name type="common">Cassava</name>
    <name type="synonym">Jatropha manihot</name>
    <dbReference type="NCBI Taxonomy" id="3983"/>
    <lineage>
        <taxon>Eukaryota</taxon>
        <taxon>Viridiplantae</taxon>
        <taxon>Streptophyta</taxon>
        <taxon>Embryophyta</taxon>
        <taxon>Tracheophyta</taxon>
        <taxon>Spermatophyta</taxon>
        <taxon>Magnoliopsida</taxon>
        <taxon>eudicotyledons</taxon>
        <taxon>Gunneridae</taxon>
        <taxon>Pentapetalae</taxon>
        <taxon>rosids</taxon>
        <taxon>fabids</taxon>
        <taxon>Malpighiales</taxon>
        <taxon>Euphorbiaceae</taxon>
        <taxon>Crotonoideae</taxon>
        <taxon>Manihoteae</taxon>
        <taxon>Manihot</taxon>
    </lineage>
</organism>
<name>A0A2C9WMY8_MANES</name>
<dbReference type="Pfam" id="PF13561">
    <property type="entry name" value="adh_short_C2"/>
    <property type="match status" value="1"/>
</dbReference>
<dbReference type="InterPro" id="IPR002347">
    <property type="entry name" value="SDR_fam"/>
</dbReference>
<dbReference type="EMBL" id="CM004387">
    <property type="protein sequence ID" value="OAY61172.1"/>
    <property type="molecule type" value="Genomic_DNA"/>
</dbReference>
<dbReference type="PRINTS" id="PR00081">
    <property type="entry name" value="GDHRDH"/>
</dbReference>
<dbReference type="PRINTS" id="PR00080">
    <property type="entry name" value="SDRFAMILY"/>
</dbReference>
<feature type="region of interest" description="Disordered" evidence="4">
    <location>
        <begin position="1"/>
        <end position="21"/>
    </location>
</feature>
<reference evidence="6" key="1">
    <citation type="journal article" date="2016" name="Nat. Biotechnol.">
        <title>Sequencing wild and cultivated cassava and related species reveals extensive interspecific hybridization and genetic diversity.</title>
        <authorList>
            <person name="Bredeson J.V."/>
            <person name="Lyons J.B."/>
            <person name="Prochnik S.E."/>
            <person name="Wu G.A."/>
            <person name="Ha C.M."/>
            <person name="Edsinger-Gonzales E."/>
            <person name="Grimwood J."/>
            <person name="Schmutz J."/>
            <person name="Rabbi I.Y."/>
            <person name="Egesi C."/>
            <person name="Nauluvula P."/>
            <person name="Lebot V."/>
            <person name="Ndunguru J."/>
            <person name="Mkamilo G."/>
            <person name="Bart R.S."/>
            <person name="Setter T.L."/>
            <person name="Gleadow R.M."/>
            <person name="Kulakow P."/>
            <person name="Ferguson M.E."/>
            <person name="Rounsley S."/>
            <person name="Rokhsar D.S."/>
        </authorList>
    </citation>
    <scope>NUCLEOTIDE SEQUENCE [LARGE SCALE GENOMIC DNA]</scope>
    <source>
        <strain evidence="6">cv. AM560-2</strain>
    </source>
</reference>
<dbReference type="PANTHER" id="PTHR42898">
    <property type="entry name" value="TROPINONE REDUCTASE"/>
    <property type="match status" value="1"/>
</dbReference>
<dbReference type="PANTHER" id="PTHR42898:SF2">
    <property type="entry name" value="ENOYL-(ACYL CARRIER) REDUCTASE"/>
    <property type="match status" value="1"/>
</dbReference>
<dbReference type="AlphaFoldDB" id="A0A2C9WMY8"/>
<keyword evidence="2" id="KW-0560">Oxidoreductase</keyword>
<evidence type="ECO:0000256" key="1">
    <source>
        <dbReference type="ARBA" id="ARBA00022857"/>
    </source>
</evidence>
<keyword evidence="1" id="KW-0521">NADP</keyword>
<sequence>MSCSISFVSPKRPHSSPSSSSKLYTISHLTFFFKPHTSRRLCINLSNTSLRKSTMTSLVTVNASRSSATTTATDNRWNLHSKTALVTGGTRGIGRAIVEELVGLGARVHTCCRNEIELNKCLEEWDGMGFGITGSLCDVSVAAQREELMETVSSVFDGKLNILVNNVGTNIRKPMLEFTPTEFSTLMATNFESAFHLSQLAHPLLKSSGEGSVVFTSSVSGLVSLKSMSVHGATKGAINQLTKNLACEWAKDNIRSNAVAPWYIKTSMVEQILSNEVYLEEVYSRTPLRRLGDATEVSSVVAFLCLPASSYITGQTICVDGGMSVNGFFPSNG</sequence>
<dbReference type="OrthoDB" id="417891at2759"/>
<evidence type="ECO:0000256" key="4">
    <source>
        <dbReference type="SAM" id="MobiDB-lite"/>
    </source>
</evidence>
<dbReference type="FunFam" id="3.40.50.720:FF:000084">
    <property type="entry name" value="Short-chain dehydrogenase reductase"/>
    <property type="match status" value="1"/>
</dbReference>
<proteinExistence type="inferred from homology"/>
<dbReference type="STRING" id="3983.A0A2C9WMY8"/>
<comment type="similarity">
    <text evidence="3">Belongs to the short-chain dehydrogenases/reductases (SDR) family. SDR65C subfamily.</text>
</comment>
<evidence type="ECO:0000256" key="2">
    <source>
        <dbReference type="ARBA" id="ARBA00023002"/>
    </source>
</evidence>
<gene>
    <name evidence="5" type="ORF">MANES_01G168900v8</name>
</gene>
<evidence type="ECO:0000313" key="6">
    <source>
        <dbReference type="Proteomes" id="UP000091857"/>
    </source>
</evidence>
<dbReference type="OMA" id="GMTYTPM"/>
<evidence type="ECO:0000313" key="5">
    <source>
        <dbReference type="EMBL" id="OAY61172.1"/>
    </source>
</evidence>
<keyword evidence="6" id="KW-1185">Reference proteome</keyword>
<protein>
    <submittedName>
        <fullName evidence="5">Uncharacterized protein</fullName>
    </submittedName>
</protein>
<dbReference type="InterPro" id="IPR036291">
    <property type="entry name" value="NAD(P)-bd_dom_sf"/>
</dbReference>
<comment type="caution">
    <text evidence="5">The sequence shown here is derived from an EMBL/GenBank/DDBJ whole genome shotgun (WGS) entry which is preliminary data.</text>
</comment>
<accession>A0A2C9WMY8</accession>
<dbReference type="SUPFAM" id="SSF51735">
    <property type="entry name" value="NAD(P)-binding Rossmann-fold domains"/>
    <property type="match status" value="1"/>
</dbReference>
<dbReference type="GO" id="GO:0016491">
    <property type="term" value="F:oxidoreductase activity"/>
    <property type="evidence" value="ECO:0007669"/>
    <property type="project" value="UniProtKB-KW"/>
</dbReference>
<dbReference type="Gene3D" id="3.40.50.720">
    <property type="entry name" value="NAD(P)-binding Rossmann-like Domain"/>
    <property type="match status" value="1"/>
</dbReference>
<dbReference type="Gramene" id="Manes.01G168900.1.v8.1">
    <property type="protein sequence ID" value="Manes.01G168900.1.v8.1.CDS"/>
    <property type="gene ID" value="Manes.01G168900.v8.1"/>
</dbReference>
<dbReference type="Proteomes" id="UP000091857">
    <property type="component" value="Chromosome 1"/>
</dbReference>